<keyword evidence="2" id="KW-1185">Reference proteome</keyword>
<protein>
    <submittedName>
        <fullName evidence="1">Uncharacterized protein</fullName>
    </submittedName>
</protein>
<proteinExistence type="predicted"/>
<organism evidence="1 2">
    <name type="scientific">Mesorhizobium plurifarium</name>
    <dbReference type="NCBI Taxonomy" id="69974"/>
    <lineage>
        <taxon>Bacteria</taxon>
        <taxon>Pseudomonadati</taxon>
        <taxon>Pseudomonadota</taxon>
        <taxon>Alphaproteobacteria</taxon>
        <taxon>Hyphomicrobiales</taxon>
        <taxon>Phyllobacteriaceae</taxon>
        <taxon>Mesorhizobium</taxon>
    </lineage>
</organism>
<gene>
    <name evidence="1" type="ORF">MPL3356_60485</name>
</gene>
<evidence type="ECO:0000313" key="1">
    <source>
        <dbReference type="EMBL" id="CDX26658.1"/>
    </source>
</evidence>
<dbReference type="EMBL" id="CCMZ01000056">
    <property type="protein sequence ID" value="CDX26658.1"/>
    <property type="molecule type" value="Genomic_DNA"/>
</dbReference>
<sequence>MDRTDLERIAALIELSDPQKAAEIRARLAEADDGRREGLNISVGIAWRLQKFDGEFATNKRPVEVIEGVDTL</sequence>
<dbReference type="AlphaFoldDB" id="A0A090EEW8"/>
<name>A0A090EEW8_MESPL</name>
<evidence type="ECO:0000313" key="2">
    <source>
        <dbReference type="Proteomes" id="UP000045285"/>
    </source>
</evidence>
<accession>A0A090EEW8</accession>
<dbReference type="Proteomes" id="UP000045285">
    <property type="component" value="Unassembled WGS sequence"/>
</dbReference>
<reference evidence="2" key="1">
    <citation type="submission" date="2014-08" db="EMBL/GenBank/DDBJ databases">
        <authorList>
            <person name="Moulin L."/>
        </authorList>
    </citation>
    <scope>NUCLEOTIDE SEQUENCE [LARGE SCALE GENOMIC DNA]</scope>
</reference>